<gene>
    <name evidence="6" type="ORF">KAJ83_00665</name>
</gene>
<keyword evidence="2" id="KW-0238">DNA-binding</keyword>
<evidence type="ECO:0000256" key="3">
    <source>
        <dbReference type="ARBA" id="ARBA00023163"/>
    </source>
</evidence>
<dbReference type="GO" id="GO:0003700">
    <property type="term" value="F:DNA-binding transcription factor activity"/>
    <property type="evidence" value="ECO:0007669"/>
    <property type="project" value="TreeGrafter"/>
</dbReference>
<evidence type="ECO:0000256" key="2">
    <source>
        <dbReference type="ARBA" id="ARBA00023125"/>
    </source>
</evidence>
<dbReference type="PROSITE" id="PS51063">
    <property type="entry name" value="HTH_CRP_2"/>
    <property type="match status" value="1"/>
</dbReference>
<dbReference type="RefSeq" id="WP_210680091.1">
    <property type="nucleotide sequence ID" value="NZ_JAGMWN010000001.1"/>
</dbReference>
<accession>A0A8J7RW67</accession>
<evidence type="ECO:0000256" key="1">
    <source>
        <dbReference type="ARBA" id="ARBA00023015"/>
    </source>
</evidence>
<dbReference type="InterPro" id="IPR036390">
    <property type="entry name" value="WH_DNA-bd_sf"/>
</dbReference>
<dbReference type="Proteomes" id="UP000672602">
    <property type="component" value="Unassembled WGS sequence"/>
</dbReference>
<dbReference type="InterPro" id="IPR012318">
    <property type="entry name" value="HTH_CRP"/>
</dbReference>
<dbReference type="PANTHER" id="PTHR24567">
    <property type="entry name" value="CRP FAMILY TRANSCRIPTIONAL REGULATORY PROTEIN"/>
    <property type="match status" value="1"/>
</dbReference>
<evidence type="ECO:0000259" key="4">
    <source>
        <dbReference type="PROSITE" id="PS50042"/>
    </source>
</evidence>
<dbReference type="GO" id="GO:0005829">
    <property type="term" value="C:cytosol"/>
    <property type="evidence" value="ECO:0007669"/>
    <property type="project" value="TreeGrafter"/>
</dbReference>
<reference evidence="6" key="1">
    <citation type="submission" date="2021-04" db="EMBL/GenBank/DDBJ databases">
        <authorList>
            <person name="Zhang D.-C."/>
        </authorList>
    </citation>
    <scope>NUCLEOTIDE SEQUENCE</scope>
    <source>
        <strain evidence="6">CGMCC 1.15697</strain>
    </source>
</reference>
<dbReference type="PANTHER" id="PTHR24567:SF26">
    <property type="entry name" value="REGULATORY PROTEIN YEIL"/>
    <property type="match status" value="1"/>
</dbReference>
<feature type="domain" description="Cyclic nucleotide-binding" evidence="4">
    <location>
        <begin position="14"/>
        <end position="134"/>
    </location>
</feature>
<dbReference type="SUPFAM" id="SSF46785">
    <property type="entry name" value="Winged helix' DNA-binding domain"/>
    <property type="match status" value="1"/>
</dbReference>
<dbReference type="InterPro" id="IPR000595">
    <property type="entry name" value="cNMP-bd_dom"/>
</dbReference>
<comment type="caution">
    <text evidence="6">The sequence shown here is derived from an EMBL/GenBank/DDBJ whole genome shotgun (WGS) entry which is preliminary data.</text>
</comment>
<dbReference type="SMART" id="SM00100">
    <property type="entry name" value="cNMP"/>
    <property type="match status" value="1"/>
</dbReference>
<dbReference type="CDD" id="cd00038">
    <property type="entry name" value="CAP_ED"/>
    <property type="match status" value="1"/>
</dbReference>
<dbReference type="PROSITE" id="PS50042">
    <property type="entry name" value="CNMP_BINDING_3"/>
    <property type="match status" value="1"/>
</dbReference>
<dbReference type="InterPro" id="IPR050397">
    <property type="entry name" value="Env_Response_Regulators"/>
</dbReference>
<keyword evidence="7" id="KW-1185">Reference proteome</keyword>
<dbReference type="Pfam" id="PF13545">
    <property type="entry name" value="HTH_Crp_2"/>
    <property type="match status" value="1"/>
</dbReference>
<evidence type="ECO:0000259" key="5">
    <source>
        <dbReference type="PROSITE" id="PS51063"/>
    </source>
</evidence>
<name>A0A8J7RW67_9PROT</name>
<dbReference type="InterPro" id="IPR018490">
    <property type="entry name" value="cNMP-bd_dom_sf"/>
</dbReference>
<dbReference type="Gene3D" id="1.10.10.10">
    <property type="entry name" value="Winged helix-like DNA-binding domain superfamily/Winged helix DNA-binding domain"/>
    <property type="match status" value="1"/>
</dbReference>
<dbReference type="GO" id="GO:0003677">
    <property type="term" value="F:DNA binding"/>
    <property type="evidence" value="ECO:0007669"/>
    <property type="project" value="UniProtKB-KW"/>
</dbReference>
<sequence length="232" mass="25933">MADTDQRSLADITIFSDLDADTLSDIEARCRWRNYAPQEQIIDFQDESKDVFFVTRGTVRVVNYSISGREVTFDDIQAGQIFGELAALDGERRSANIVAITPTTVASMSPAAFQDMLLAKPDIALRLMRRLARIIRISVERIMDLSTLGANNRVYAEILRLAKKSDQEGDRAIISPVPIHGEIASRVSTTRETVARVMSDLARKGLVKRKGNILEISDLTILQDMVEEFRGD</sequence>
<dbReference type="EMBL" id="JAGMWN010000001">
    <property type="protein sequence ID" value="MBP5855505.1"/>
    <property type="molecule type" value="Genomic_DNA"/>
</dbReference>
<dbReference type="Gene3D" id="2.60.120.10">
    <property type="entry name" value="Jelly Rolls"/>
    <property type="match status" value="1"/>
</dbReference>
<feature type="domain" description="HTH crp-type" evidence="5">
    <location>
        <begin position="148"/>
        <end position="220"/>
    </location>
</feature>
<dbReference type="InterPro" id="IPR014710">
    <property type="entry name" value="RmlC-like_jellyroll"/>
</dbReference>
<dbReference type="AlphaFoldDB" id="A0A8J7RW67"/>
<evidence type="ECO:0000313" key="6">
    <source>
        <dbReference type="EMBL" id="MBP5855505.1"/>
    </source>
</evidence>
<organism evidence="6 7">
    <name type="scientific">Marivibrio halodurans</name>
    <dbReference type="NCBI Taxonomy" id="2039722"/>
    <lineage>
        <taxon>Bacteria</taxon>
        <taxon>Pseudomonadati</taxon>
        <taxon>Pseudomonadota</taxon>
        <taxon>Alphaproteobacteria</taxon>
        <taxon>Rhodospirillales</taxon>
        <taxon>Rhodospirillaceae</taxon>
        <taxon>Marivibrio</taxon>
    </lineage>
</organism>
<dbReference type="Pfam" id="PF00027">
    <property type="entry name" value="cNMP_binding"/>
    <property type="match status" value="1"/>
</dbReference>
<dbReference type="SUPFAM" id="SSF51206">
    <property type="entry name" value="cAMP-binding domain-like"/>
    <property type="match status" value="1"/>
</dbReference>
<proteinExistence type="predicted"/>
<dbReference type="InterPro" id="IPR036388">
    <property type="entry name" value="WH-like_DNA-bd_sf"/>
</dbReference>
<protein>
    <submittedName>
        <fullName evidence="6">Crp/Fnr family transcriptional regulator</fullName>
    </submittedName>
</protein>
<keyword evidence="1" id="KW-0805">Transcription regulation</keyword>
<evidence type="ECO:0000313" key="7">
    <source>
        <dbReference type="Proteomes" id="UP000672602"/>
    </source>
</evidence>
<keyword evidence="3" id="KW-0804">Transcription</keyword>
<dbReference type="SMART" id="SM00419">
    <property type="entry name" value="HTH_CRP"/>
    <property type="match status" value="1"/>
</dbReference>